<dbReference type="AlphaFoldDB" id="A0A7I8D764"/>
<dbReference type="InterPro" id="IPR000994">
    <property type="entry name" value="Pept_M24"/>
</dbReference>
<dbReference type="Gene3D" id="3.40.350.10">
    <property type="entry name" value="Creatinase/prolidase N-terminal domain"/>
    <property type="match status" value="1"/>
</dbReference>
<dbReference type="Pfam" id="PF00557">
    <property type="entry name" value="Peptidase_M24"/>
    <property type="match status" value="1"/>
</dbReference>
<dbReference type="Pfam" id="PF01321">
    <property type="entry name" value="Creatinase_N"/>
    <property type="match status" value="1"/>
</dbReference>
<dbReference type="PRINTS" id="PR00599">
    <property type="entry name" value="MAPEPTIDASE"/>
</dbReference>
<dbReference type="FunFam" id="3.90.230.10:FF:000014">
    <property type="entry name" value="Aminopeptidase P family protein"/>
    <property type="match status" value="1"/>
</dbReference>
<dbReference type="PROSITE" id="PS00491">
    <property type="entry name" value="PROLINE_PEPTIDASE"/>
    <property type="match status" value="1"/>
</dbReference>
<evidence type="ECO:0000313" key="8">
    <source>
        <dbReference type="Proteomes" id="UP000593802"/>
    </source>
</evidence>
<evidence type="ECO:0000256" key="1">
    <source>
        <dbReference type="ARBA" id="ARBA00001936"/>
    </source>
</evidence>
<sequence>MRDRLTRLREGMASQSIDGILILKPENRRYISGFTGTAAYLLISDKEAVLITDFRYMEQAQKQAPDFRVVKHGAMAVDTIREESNRLGIKRLGFEEDHMTYAMYASYKDSLAPVELVPTKGLTDKPRMRKDQVEIGILKQAAEIADAAFSHILGYLRPGISERDVAIELEFFMRRQGAAGPSFDTIVASGVRSSLPHGVASDKKLEQGDFVTLDFGALYKGYCSDITRTVVIGEPSDKQREIYEIVLAAQLHALQNIKPGMTGKEADALARSLIASKGYGEQFGHSLGHGIGLNIHEEPRLSTASDVELLPGMVVTVEPGIYIPGFGGVRIEDDVVITETGIEILTSSTKDLLALS</sequence>
<keyword evidence="4" id="KW-0378">Hydrolase</keyword>
<evidence type="ECO:0000256" key="3">
    <source>
        <dbReference type="ARBA" id="ARBA00022723"/>
    </source>
</evidence>
<organism evidence="7 8">
    <name type="scientific">Effusibacillus dendaii</name>
    <dbReference type="NCBI Taxonomy" id="2743772"/>
    <lineage>
        <taxon>Bacteria</taxon>
        <taxon>Bacillati</taxon>
        <taxon>Bacillota</taxon>
        <taxon>Bacilli</taxon>
        <taxon>Bacillales</taxon>
        <taxon>Alicyclobacillaceae</taxon>
        <taxon>Effusibacillus</taxon>
    </lineage>
</organism>
<evidence type="ECO:0000256" key="2">
    <source>
        <dbReference type="ARBA" id="ARBA00008766"/>
    </source>
</evidence>
<keyword evidence="3" id="KW-0479">Metal-binding</keyword>
<dbReference type="InterPro" id="IPR000587">
    <property type="entry name" value="Creatinase_N"/>
</dbReference>
<dbReference type="InterPro" id="IPR001714">
    <property type="entry name" value="Pept_M24_MAP"/>
</dbReference>
<dbReference type="InterPro" id="IPR036005">
    <property type="entry name" value="Creatinase/aminopeptidase-like"/>
</dbReference>
<dbReference type="PANTHER" id="PTHR46112">
    <property type="entry name" value="AMINOPEPTIDASE"/>
    <property type="match status" value="1"/>
</dbReference>
<evidence type="ECO:0000313" key="7">
    <source>
        <dbReference type="EMBL" id="BCJ85934.1"/>
    </source>
</evidence>
<gene>
    <name evidence="7" type="primary">pepQ</name>
    <name evidence="7" type="ORF">skT53_09190</name>
</gene>
<protein>
    <submittedName>
        <fullName evidence="7">Peptidase M24</fullName>
    </submittedName>
</protein>
<dbReference type="InterPro" id="IPR001131">
    <property type="entry name" value="Peptidase_M24B_aminopep-P_CS"/>
</dbReference>
<proteinExistence type="inferred from homology"/>
<dbReference type="KEGG" id="eff:skT53_09190"/>
<dbReference type="Gene3D" id="3.90.230.10">
    <property type="entry name" value="Creatinase/methionine aminopeptidase superfamily"/>
    <property type="match status" value="1"/>
</dbReference>
<dbReference type="CDD" id="cd01092">
    <property type="entry name" value="APP-like"/>
    <property type="match status" value="1"/>
</dbReference>
<keyword evidence="8" id="KW-1185">Reference proteome</keyword>
<dbReference type="GO" id="GO:0046872">
    <property type="term" value="F:metal ion binding"/>
    <property type="evidence" value="ECO:0007669"/>
    <property type="project" value="UniProtKB-KW"/>
</dbReference>
<dbReference type="GO" id="GO:0004177">
    <property type="term" value="F:aminopeptidase activity"/>
    <property type="evidence" value="ECO:0007669"/>
    <property type="project" value="UniProtKB-ARBA"/>
</dbReference>
<dbReference type="PANTHER" id="PTHR46112:SF3">
    <property type="entry name" value="AMINOPEPTIDASE YPDF"/>
    <property type="match status" value="1"/>
</dbReference>
<dbReference type="GO" id="GO:0008235">
    <property type="term" value="F:metalloexopeptidase activity"/>
    <property type="evidence" value="ECO:0007669"/>
    <property type="project" value="UniProtKB-ARBA"/>
</dbReference>
<comment type="cofactor">
    <cofactor evidence="1">
        <name>Mn(2+)</name>
        <dbReference type="ChEBI" id="CHEBI:29035"/>
    </cofactor>
</comment>
<dbReference type="Proteomes" id="UP000593802">
    <property type="component" value="Chromosome"/>
</dbReference>
<feature type="domain" description="Creatinase N-terminal" evidence="6">
    <location>
        <begin position="4"/>
        <end position="128"/>
    </location>
</feature>
<reference evidence="7 8" key="1">
    <citation type="submission" date="2020-08" db="EMBL/GenBank/DDBJ databases">
        <title>Complete Genome Sequence of Effusibacillus dendaii Strain skT53, Isolated from Farmland soil.</title>
        <authorList>
            <person name="Konishi T."/>
            <person name="Kawasaki H."/>
        </authorList>
    </citation>
    <scope>NUCLEOTIDE SEQUENCE [LARGE SCALE GENOMIC DNA]</scope>
    <source>
        <strain evidence="8">skT53</strain>
    </source>
</reference>
<dbReference type="InterPro" id="IPR029149">
    <property type="entry name" value="Creatin/AminoP/Spt16_N"/>
</dbReference>
<feature type="domain" description="Peptidase M24" evidence="5">
    <location>
        <begin position="138"/>
        <end position="339"/>
    </location>
</feature>
<accession>A0A7I8D764</accession>
<dbReference type="SUPFAM" id="SSF53092">
    <property type="entry name" value="Creatinase/prolidase N-terminal domain"/>
    <property type="match status" value="1"/>
</dbReference>
<dbReference type="InterPro" id="IPR050659">
    <property type="entry name" value="Peptidase_M24B"/>
</dbReference>
<name>A0A7I8D764_9BACL</name>
<comment type="similarity">
    <text evidence="2">Belongs to the peptidase M24B family.</text>
</comment>
<dbReference type="SUPFAM" id="SSF55920">
    <property type="entry name" value="Creatinase/aminopeptidase"/>
    <property type="match status" value="1"/>
</dbReference>
<evidence type="ECO:0000259" key="6">
    <source>
        <dbReference type="Pfam" id="PF01321"/>
    </source>
</evidence>
<evidence type="ECO:0000259" key="5">
    <source>
        <dbReference type="Pfam" id="PF00557"/>
    </source>
</evidence>
<evidence type="ECO:0000256" key="4">
    <source>
        <dbReference type="ARBA" id="ARBA00022801"/>
    </source>
</evidence>
<dbReference type="EMBL" id="AP023366">
    <property type="protein sequence ID" value="BCJ85934.1"/>
    <property type="molecule type" value="Genomic_DNA"/>
</dbReference>
<dbReference type="RefSeq" id="WP_200759994.1">
    <property type="nucleotide sequence ID" value="NZ_AP023366.1"/>
</dbReference>